<evidence type="ECO:0000313" key="3">
    <source>
        <dbReference type="Proteomes" id="UP000241769"/>
    </source>
</evidence>
<proteinExistence type="predicted"/>
<evidence type="ECO:0000256" key="1">
    <source>
        <dbReference type="SAM" id="MobiDB-lite"/>
    </source>
</evidence>
<accession>A0A2P6MNX7</accession>
<dbReference type="InParanoid" id="A0A2P6MNX7"/>
<feature type="region of interest" description="Disordered" evidence="1">
    <location>
        <begin position="1"/>
        <end position="30"/>
    </location>
</feature>
<feature type="region of interest" description="Disordered" evidence="1">
    <location>
        <begin position="50"/>
        <end position="70"/>
    </location>
</feature>
<comment type="caution">
    <text evidence="2">The sequence shown here is derived from an EMBL/GenBank/DDBJ whole genome shotgun (WGS) entry which is preliminary data.</text>
</comment>
<dbReference type="AlphaFoldDB" id="A0A2P6MNX7"/>
<reference evidence="2 3" key="1">
    <citation type="journal article" date="2018" name="Genome Biol. Evol.">
        <title>Multiple Roots of Fruiting Body Formation in Amoebozoa.</title>
        <authorList>
            <person name="Hillmann F."/>
            <person name="Forbes G."/>
            <person name="Novohradska S."/>
            <person name="Ferling I."/>
            <person name="Riege K."/>
            <person name="Groth M."/>
            <person name="Westermann M."/>
            <person name="Marz M."/>
            <person name="Spaller T."/>
            <person name="Winckler T."/>
            <person name="Schaap P."/>
            <person name="Glockner G."/>
        </authorList>
    </citation>
    <scope>NUCLEOTIDE SEQUENCE [LARGE SCALE GENOMIC DNA]</scope>
    <source>
        <strain evidence="2 3">Jena</strain>
    </source>
</reference>
<keyword evidence="3" id="KW-1185">Reference proteome</keyword>
<evidence type="ECO:0000313" key="2">
    <source>
        <dbReference type="EMBL" id="PRP73401.1"/>
    </source>
</evidence>
<gene>
    <name evidence="2" type="ORF">PROFUN_09631</name>
</gene>
<sequence>MRKSAFFEDSDAGEAPPNGRGEATPEAKGNQSFVRLVSDQCFVVELRPSGHSYGNTVTLQNRGSRKSTPF</sequence>
<dbReference type="Proteomes" id="UP000241769">
    <property type="component" value="Unassembled WGS sequence"/>
</dbReference>
<organism evidence="2 3">
    <name type="scientific">Planoprotostelium fungivorum</name>
    <dbReference type="NCBI Taxonomy" id="1890364"/>
    <lineage>
        <taxon>Eukaryota</taxon>
        <taxon>Amoebozoa</taxon>
        <taxon>Evosea</taxon>
        <taxon>Variosea</taxon>
        <taxon>Cavosteliida</taxon>
        <taxon>Cavosteliaceae</taxon>
        <taxon>Planoprotostelium</taxon>
    </lineage>
</organism>
<dbReference type="EMBL" id="MDYQ01000613">
    <property type="protein sequence ID" value="PRP73401.1"/>
    <property type="molecule type" value="Genomic_DNA"/>
</dbReference>
<protein>
    <submittedName>
        <fullName evidence="2">Uncharacterized protein</fullName>
    </submittedName>
</protein>
<name>A0A2P6MNX7_9EUKA</name>
<feature type="compositionally biased region" description="Polar residues" evidence="1">
    <location>
        <begin position="52"/>
        <end position="70"/>
    </location>
</feature>